<organism evidence="4 5">
    <name type="scientific">Luteolibacter ambystomatis</name>
    <dbReference type="NCBI Taxonomy" id="2824561"/>
    <lineage>
        <taxon>Bacteria</taxon>
        <taxon>Pseudomonadati</taxon>
        <taxon>Verrucomicrobiota</taxon>
        <taxon>Verrucomicrobiia</taxon>
        <taxon>Verrucomicrobiales</taxon>
        <taxon>Verrucomicrobiaceae</taxon>
        <taxon>Luteolibacter</taxon>
    </lineage>
</organism>
<evidence type="ECO:0000256" key="2">
    <source>
        <dbReference type="SAM" id="SignalP"/>
    </source>
</evidence>
<name>A0A975IZB2_9BACT</name>
<evidence type="ECO:0000313" key="5">
    <source>
        <dbReference type="Proteomes" id="UP000676169"/>
    </source>
</evidence>
<accession>A0A975IZB2</accession>
<evidence type="ECO:0000313" key="4">
    <source>
        <dbReference type="EMBL" id="QUE51107.1"/>
    </source>
</evidence>
<proteinExistence type="predicted"/>
<dbReference type="Proteomes" id="UP000676169">
    <property type="component" value="Chromosome"/>
</dbReference>
<feature type="chain" id="PRO_5037377129" evidence="2">
    <location>
        <begin position="19"/>
        <end position="218"/>
    </location>
</feature>
<keyword evidence="1 2" id="KW-0732">Signal</keyword>
<gene>
    <name evidence="4" type="ORF">KBB96_19905</name>
</gene>
<evidence type="ECO:0000256" key="1">
    <source>
        <dbReference type="ARBA" id="ARBA00022729"/>
    </source>
</evidence>
<dbReference type="Pfam" id="PF13505">
    <property type="entry name" value="OMP_b-brl"/>
    <property type="match status" value="1"/>
</dbReference>
<reference evidence="4" key="1">
    <citation type="submission" date="2021-04" db="EMBL/GenBank/DDBJ databases">
        <title>Luteolibacter sp. 32A isolated from the skin of an Anderson's salamander (Ambystoma andersonii).</title>
        <authorList>
            <person name="Spergser J."/>
            <person name="Busse H.-J."/>
        </authorList>
    </citation>
    <scope>NUCLEOTIDE SEQUENCE</scope>
    <source>
        <strain evidence="4">32A</strain>
    </source>
</reference>
<dbReference type="AlphaFoldDB" id="A0A975IZB2"/>
<protein>
    <submittedName>
        <fullName evidence="4">Outer membrane beta-barrel protein</fullName>
    </submittedName>
</protein>
<dbReference type="SUPFAM" id="SSF56925">
    <property type="entry name" value="OMPA-like"/>
    <property type="match status" value="1"/>
</dbReference>
<keyword evidence="5" id="KW-1185">Reference proteome</keyword>
<dbReference type="Gene3D" id="2.40.160.20">
    <property type="match status" value="1"/>
</dbReference>
<feature type="signal peptide" evidence="2">
    <location>
        <begin position="1"/>
        <end position="18"/>
    </location>
</feature>
<dbReference type="EMBL" id="CP073100">
    <property type="protein sequence ID" value="QUE51107.1"/>
    <property type="molecule type" value="Genomic_DNA"/>
</dbReference>
<evidence type="ECO:0000259" key="3">
    <source>
        <dbReference type="Pfam" id="PF13505"/>
    </source>
</evidence>
<sequence>MIKKSLALALALTGSAWAGPSSKAPIPPPQEPDLWHWFIGGSAGYLVDFEEPYYTGHIGVDTPWKVGGWDIALFAELGYTDKDQSTSVIDPNVVVAVVRAPLNAELEVMPLTFNVKFERPLTGNLNAYFGAGIGVAFTDFSATAIFSPGPVPSLNVSQDDTVFAAQVFAGLIYNFSPNFEIFGGARWLYVDADNSAPAGLDLEFDSDFSFDLGARFTF</sequence>
<dbReference type="RefSeq" id="WP_211631246.1">
    <property type="nucleotide sequence ID" value="NZ_CP073100.1"/>
</dbReference>
<feature type="domain" description="Outer membrane protein beta-barrel" evidence="3">
    <location>
        <begin position="55"/>
        <end position="216"/>
    </location>
</feature>
<dbReference type="KEGG" id="lamb:KBB96_19905"/>
<dbReference type="InterPro" id="IPR027385">
    <property type="entry name" value="Beta-barrel_OMP"/>
</dbReference>
<dbReference type="InterPro" id="IPR011250">
    <property type="entry name" value="OMP/PagP_B-barrel"/>
</dbReference>